<proteinExistence type="predicted"/>
<protein>
    <submittedName>
        <fullName evidence="2">Uncharacterized protein</fullName>
    </submittedName>
</protein>
<dbReference type="Proteomes" id="UP001152622">
    <property type="component" value="Chromosome 14"/>
</dbReference>
<feature type="non-terminal residue" evidence="2">
    <location>
        <position position="109"/>
    </location>
</feature>
<evidence type="ECO:0000313" key="2">
    <source>
        <dbReference type="EMBL" id="KAJ8342762.1"/>
    </source>
</evidence>
<name>A0A9Q1EPU4_SYNKA</name>
<dbReference type="AlphaFoldDB" id="A0A9Q1EPU4"/>
<organism evidence="2 3">
    <name type="scientific">Synaphobranchus kaupii</name>
    <name type="common">Kaup's arrowtooth eel</name>
    <dbReference type="NCBI Taxonomy" id="118154"/>
    <lineage>
        <taxon>Eukaryota</taxon>
        <taxon>Metazoa</taxon>
        <taxon>Chordata</taxon>
        <taxon>Craniata</taxon>
        <taxon>Vertebrata</taxon>
        <taxon>Euteleostomi</taxon>
        <taxon>Actinopterygii</taxon>
        <taxon>Neopterygii</taxon>
        <taxon>Teleostei</taxon>
        <taxon>Anguilliformes</taxon>
        <taxon>Synaphobranchidae</taxon>
        <taxon>Synaphobranchus</taxon>
    </lineage>
</organism>
<gene>
    <name evidence="2" type="ORF">SKAU_G00326900</name>
</gene>
<sequence length="109" mass="10925">QPEQHPGQAARPPTAPAPTPASGRLRLPPPSPQPECGPQLPAVLPAVLSAPTSPQYVRASSGLASTSTADVKHSAGPRTPSGGSLFSADRPSPSVACVNCMWNPGLSSG</sequence>
<evidence type="ECO:0000313" key="3">
    <source>
        <dbReference type="Proteomes" id="UP001152622"/>
    </source>
</evidence>
<reference evidence="2" key="1">
    <citation type="journal article" date="2023" name="Science">
        <title>Genome structures resolve the early diversification of teleost fishes.</title>
        <authorList>
            <person name="Parey E."/>
            <person name="Louis A."/>
            <person name="Montfort J."/>
            <person name="Bouchez O."/>
            <person name="Roques C."/>
            <person name="Iampietro C."/>
            <person name="Lluch J."/>
            <person name="Castinel A."/>
            <person name="Donnadieu C."/>
            <person name="Desvignes T."/>
            <person name="Floi Bucao C."/>
            <person name="Jouanno E."/>
            <person name="Wen M."/>
            <person name="Mejri S."/>
            <person name="Dirks R."/>
            <person name="Jansen H."/>
            <person name="Henkel C."/>
            <person name="Chen W.J."/>
            <person name="Zahm M."/>
            <person name="Cabau C."/>
            <person name="Klopp C."/>
            <person name="Thompson A.W."/>
            <person name="Robinson-Rechavi M."/>
            <person name="Braasch I."/>
            <person name="Lecointre G."/>
            <person name="Bobe J."/>
            <person name="Postlethwait J.H."/>
            <person name="Berthelot C."/>
            <person name="Roest Crollius H."/>
            <person name="Guiguen Y."/>
        </authorList>
    </citation>
    <scope>NUCLEOTIDE SEQUENCE</scope>
    <source>
        <strain evidence="2">WJC10195</strain>
    </source>
</reference>
<keyword evidence="3" id="KW-1185">Reference proteome</keyword>
<comment type="caution">
    <text evidence="2">The sequence shown here is derived from an EMBL/GenBank/DDBJ whole genome shotgun (WGS) entry which is preliminary data.</text>
</comment>
<dbReference type="EMBL" id="JAINUF010000014">
    <property type="protein sequence ID" value="KAJ8342762.1"/>
    <property type="molecule type" value="Genomic_DNA"/>
</dbReference>
<evidence type="ECO:0000256" key="1">
    <source>
        <dbReference type="SAM" id="MobiDB-lite"/>
    </source>
</evidence>
<feature type="region of interest" description="Disordered" evidence="1">
    <location>
        <begin position="1"/>
        <end position="90"/>
    </location>
</feature>
<accession>A0A9Q1EPU4</accession>